<dbReference type="EMBL" id="MT142896">
    <property type="protein sequence ID" value="QJA90197.1"/>
    <property type="molecule type" value="Genomic_DNA"/>
</dbReference>
<keyword evidence="1" id="KW-0175">Coiled coil</keyword>
<sequence length="183" mass="21327">MKDETEKLQTEVHWNKLNTFTENNNTIKFYTGDNLTEVMRLDKDGMIYKGNRIEDAGEAHRAFLDVMNDISWKKVHELREANQQLEEQSKFDRDRIRILSRKCTAYDDEIKEAISILNRGEELFAAQRKDRIRELEAEVKRLREASPETDRECECFSPSYLIGHGPDGNGHYGYGKGHLSKGE</sequence>
<name>A0A6M3L5J8_9ZZZZ</name>
<feature type="coiled-coil region" evidence="1">
    <location>
        <begin position="75"/>
        <end position="152"/>
    </location>
</feature>
<organism evidence="2">
    <name type="scientific">viral metagenome</name>
    <dbReference type="NCBI Taxonomy" id="1070528"/>
    <lineage>
        <taxon>unclassified sequences</taxon>
        <taxon>metagenomes</taxon>
        <taxon>organismal metagenomes</taxon>
    </lineage>
</organism>
<accession>A0A6M3L5J8</accession>
<protein>
    <submittedName>
        <fullName evidence="2">Uncharacterized protein</fullName>
    </submittedName>
</protein>
<dbReference type="AlphaFoldDB" id="A0A6M3L5J8"/>
<evidence type="ECO:0000256" key="1">
    <source>
        <dbReference type="SAM" id="Coils"/>
    </source>
</evidence>
<gene>
    <name evidence="2" type="ORF">MM415B02428_0018</name>
</gene>
<evidence type="ECO:0000313" key="2">
    <source>
        <dbReference type="EMBL" id="QJA90197.1"/>
    </source>
</evidence>
<reference evidence="2" key="1">
    <citation type="submission" date="2020-03" db="EMBL/GenBank/DDBJ databases">
        <title>The deep terrestrial virosphere.</title>
        <authorList>
            <person name="Holmfeldt K."/>
            <person name="Nilsson E."/>
            <person name="Simone D."/>
            <person name="Lopez-Fernandez M."/>
            <person name="Wu X."/>
            <person name="de Brujin I."/>
            <person name="Lundin D."/>
            <person name="Andersson A."/>
            <person name="Bertilsson S."/>
            <person name="Dopson M."/>
        </authorList>
    </citation>
    <scope>NUCLEOTIDE SEQUENCE</scope>
    <source>
        <strain evidence="2">MM415B02428</strain>
    </source>
</reference>
<proteinExistence type="predicted"/>